<comment type="caution">
    <text evidence="2">The sequence shown here is derived from an EMBL/GenBank/DDBJ whole genome shotgun (WGS) entry which is preliminary data.</text>
</comment>
<accession>A0ABQ0HIX1</accession>
<dbReference type="Pfam" id="PF05598">
    <property type="entry name" value="DUF772"/>
    <property type="match status" value="1"/>
</dbReference>
<name>A0ABQ0HIX1_9ACTN</name>
<evidence type="ECO:0000313" key="3">
    <source>
        <dbReference type="Proteomes" id="UP000004881"/>
    </source>
</evidence>
<gene>
    <name evidence="2" type="ORF">GOTRE_134_00010</name>
</gene>
<dbReference type="InterPro" id="IPR008490">
    <property type="entry name" value="Transposase_InsH_N"/>
</dbReference>
<protein>
    <submittedName>
        <fullName evidence="2">Transposase</fullName>
    </submittedName>
</protein>
<feature type="non-terminal residue" evidence="2">
    <location>
        <position position="93"/>
    </location>
</feature>
<dbReference type="Proteomes" id="UP000004881">
    <property type="component" value="Unassembled WGS sequence"/>
</dbReference>
<proteinExistence type="predicted"/>
<evidence type="ECO:0000313" key="2">
    <source>
        <dbReference type="EMBL" id="GAB45836.1"/>
    </source>
</evidence>
<dbReference type="EMBL" id="BAFD01000100">
    <property type="protein sequence ID" value="GAB45836.1"/>
    <property type="molecule type" value="Genomic_DNA"/>
</dbReference>
<reference evidence="2 3" key="1">
    <citation type="submission" date="2012-02" db="EMBL/GenBank/DDBJ databases">
        <title>Whole genome shotgun sequence of Gordonia terrae NBRC 100016.</title>
        <authorList>
            <person name="Takarada H."/>
            <person name="Hosoyama A."/>
            <person name="Tsuchikane K."/>
            <person name="Katsumata H."/>
            <person name="Yamazaki S."/>
            <person name="Fujita N."/>
        </authorList>
    </citation>
    <scope>NUCLEOTIDE SEQUENCE [LARGE SCALE GENOMIC DNA]</scope>
    <source>
        <strain evidence="2 3">NBRC 100016</strain>
    </source>
</reference>
<keyword evidence="3" id="KW-1185">Reference proteome</keyword>
<organism evidence="2 3">
    <name type="scientific">Gordonia terrae NBRC 100016</name>
    <dbReference type="NCBI Taxonomy" id="1089454"/>
    <lineage>
        <taxon>Bacteria</taxon>
        <taxon>Bacillati</taxon>
        <taxon>Actinomycetota</taxon>
        <taxon>Actinomycetes</taxon>
        <taxon>Mycobacteriales</taxon>
        <taxon>Gordoniaceae</taxon>
        <taxon>Gordonia</taxon>
    </lineage>
</organism>
<sequence>MNCDDVWMAKDYRPVDRDQVFLLPPDMRDWVGRDDPVWLVIATVQRMNTASVHKLRKTGGVGRRGYDPDMLLTLLIWAWAHGQRSSRQIERLC</sequence>
<evidence type="ECO:0000259" key="1">
    <source>
        <dbReference type="Pfam" id="PF05598"/>
    </source>
</evidence>
<feature type="domain" description="Transposase InsH N-terminal" evidence="1">
    <location>
        <begin position="28"/>
        <end position="93"/>
    </location>
</feature>
<dbReference type="PANTHER" id="PTHR33408">
    <property type="entry name" value="TRANSPOSASE"/>
    <property type="match status" value="1"/>
</dbReference>